<proteinExistence type="inferred from homology"/>
<dbReference type="InterPro" id="IPR005814">
    <property type="entry name" value="Aminotrans_3"/>
</dbReference>
<dbReference type="InterPro" id="IPR015424">
    <property type="entry name" value="PyrdxlP-dep_Trfase"/>
</dbReference>
<comment type="cofactor">
    <cofactor evidence="1">
        <name>pyridoxal 5'-phosphate</name>
        <dbReference type="ChEBI" id="CHEBI:597326"/>
    </cofactor>
</comment>
<accession>A0ABY2RZN3</accession>
<comment type="caution">
    <text evidence="4">The sequence shown here is derived from an EMBL/GenBank/DDBJ whole genome shotgun (WGS) entry which is preliminary data.</text>
</comment>
<keyword evidence="4" id="KW-0808">Transferase</keyword>
<organism evidence="4 5">
    <name type="scientific">Prauserella endophytica</name>
    <dbReference type="NCBI Taxonomy" id="1592324"/>
    <lineage>
        <taxon>Bacteria</taxon>
        <taxon>Bacillati</taxon>
        <taxon>Actinomycetota</taxon>
        <taxon>Actinomycetes</taxon>
        <taxon>Pseudonocardiales</taxon>
        <taxon>Pseudonocardiaceae</taxon>
        <taxon>Prauserella</taxon>
        <taxon>Prauserella coralliicola group</taxon>
    </lineage>
</organism>
<dbReference type="EMBL" id="SWMS01000015">
    <property type="protein sequence ID" value="TKG66626.1"/>
    <property type="molecule type" value="Genomic_DNA"/>
</dbReference>
<dbReference type="Pfam" id="PF00202">
    <property type="entry name" value="Aminotran_3"/>
    <property type="match status" value="1"/>
</dbReference>
<dbReference type="Gene3D" id="3.40.640.10">
    <property type="entry name" value="Type I PLP-dependent aspartate aminotransferase-like (Major domain)"/>
    <property type="match status" value="1"/>
</dbReference>
<protein>
    <submittedName>
        <fullName evidence="4">Aspartate aminotransferase family protein</fullName>
    </submittedName>
</protein>
<evidence type="ECO:0000256" key="2">
    <source>
        <dbReference type="ARBA" id="ARBA00022898"/>
    </source>
</evidence>
<dbReference type="Gene3D" id="3.90.1150.10">
    <property type="entry name" value="Aspartate Aminotransferase, domain 1"/>
    <property type="match status" value="1"/>
</dbReference>
<dbReference type="CDD" id="cd00610">
    <property type="entry name" value="OAT_like"/>
    <property type="match status" value="1"/>
</dbReference>
<dbReference type="Proteomes" id="UP000309992">
    <property type="component" value="Unassembled WGS sequence"/>
</dbReference>
<name>A0ABY2RZN3_9PSEU</name>
<dbReference type="SUPFAM" id="SSF53383">
    <property type="entry name" value="PLP-dependent transferases"/>
    <property type="match status" value="1"/>
</dbReference>
<sequence length="423" mass="45306">MSDAAELLVRSNALRQRALARTPGGVHSNVRLAGPQVFIDHARGAWLYDVDGVNYVDYLLGQGPNFLGHAPDDVTDAVSEACGRGLIFGGQHELEVKASETVCEALGWADMVRFGVSGTESVQAALRLARGATGRTKVVRFEGHYHGWLDNVLMADGDDGWGVASAGQVAGHLDDFLLLPWNDSVTLTEALDRYHDEIAAVIMEPVMINAGVIEPRPGYLETARALCSEYGIVLIFDEVISGFRVGLSGAAGRYGVLPDLATYGKAMAGGWPVSALAGRSELMELFGNGKVNHSGTFNGSVMAMAATHATVSHLIENPPYATITSHGSALMDGLRDLGRSHDLPLRVAGLPMAFHVSFGDAEVSDYRSLQQLDLGRYARLAPELVAHGLWVAGRGVWYVSAQHGPEELDAALTRFDKTLTDWA</sequence>
<dbReference type="GO" id="GO:0008483">
    <property type="term" value="F:transaminase activity"/>
    <property type="evidence" value="ECO:0007669"/>
    <property type="project" value="UniProtKB-KW"/>
</dbReference>
<dbReference type="PANTHER" id="PTHR43713">
    <property type="entry name" value="GLUTAMATE-1-SEMIALDEHYDE 2,1-AMINOMUTASE"/>
    <property type="match status" value="1"/>
</dbReference>
<evidence type="ECO:0000256" key="1">
    <source>
        <dbReference type="ARBA" id="ARBA00001933"/>
    </source>
</evidence>
<gene>
    <name evidence="4" type="ORF">FCN18_24485</name>
</gene>
<keyword evidence="2 3" id="KW-0663">Pyridoxal phosphate</keyword>
<evidence type="ECO:0000313" key="4">
    <source>
        <dbReference type="EMBL" id="TKG66626.1"/>
    </source>
</evidence>
<dbReference type="PANTHER" id="PTHR43713:SF3">
    <property type="entry name" value="GLUTAMATE-1-SEMIALDEHYDE 2,1-AMINOMUTASE 1, CHLOROPLASTIC-RELATED"/>
    <property type="match status" value="1"/>
</dbReference>
<keyword evidence="5" id="KW-1185">Reference proteome</keyword>
<reference evidence="4 5" key="1">
    <citation type="journal article" date="2015" name="Antonie Van Leeuwenhoek">
        <title>Prauserella endophytica sp. nov., an endophytic actinobacterium isolated from Tamarix taklamakanensis.</title>
        <authorList>
            <person name="Liu J.M."/>
            <person name="Habden X."/>
            <person name="Guo L."/>
            <person name="Tuo L."/>
            <person name="Jiang Z.K."/>
            <person name="Liu S.W."/>
            <person name="Liu X.F."/>
            <person name="Chen L."/>
            <person name="Li R.F."/>
            <person name="Zhang Y.Q."/>
            <person name="Sun C.H."/>
        </authorList>
    </citation>
    <scope>NUCLEOTIDE SEQUENCE [LARGE SCALE GENOMIC DNA]</scope>
    <source>
        <strain evidence="4 5">CGMCC 4.7182</strain>
    </source>
</reference>
<keyword evidence="4" id="KW-0032">Aminotransferase</keyword>
<dbReference type="InterPro" id="IPR049704">
    <property type="entry name" value="Aminotrans_3_PPA_site"/>
</dbReference>
<evidence type="ECO:0000313" key="5">
    <source>
        <dbReference type="Proteomes" id="UP000309992"/>
    </source>
</evidence>
<dbReference type="InterPro" id="IPR015422">
    <property type="entry name" value="PyrdxlP-dep_Trfase_small"/>
</dbReference>
<dbReference type="RefSeq" id="WP_112272350.1">
    <property type="nucleotide sequence ID" value="NZ_SWMS01000015.1"/>
</dbReference>
<dbReference type="InterPro" id="IPR015421">
    <property type="entry name" value="PyrdxlP-dep_Trfase_major"/>
</dbReference>
<comment type="similarity">
    <text evidence="3">Belongs to the class-III pyridoxal-phosphate-dependent aminotransferase family.</text>
</comment>
<evidence type="ECO:0000256" key="3">
    <source>
        <dbReference type="RuleBase" id="RU003560"/>
    </source>
</evidence>
<dbReference type="PROSITE" id="PS00600">
    <property type="entry name" value="AA_TRANSFER_CLASS_3"/>
    <property type="match status" value="1"/>
</dbReference>